<evidence type="ECO:0000313" key="1">
    <source>
        <dbReference type="EMBL" id="AUT76548.1"/>
    </source>
</evidence>
<protein>
    <submittedName>
        <fullName evidence="1">Uncharacterized protein</fullName>
    </submittedName>
</protein>
<dbReference type="GeneID" id="55536600"/>
<dbReference type="KEGG" id="phs:C2L64_51295"/>
<gene>
    <name evidence="1" type="ORF">C2L64_51295</name>
</gene>
<dbReference type="EMBL" id="CP026109">
    <property type="protein sequence ID" value="AUT76548.1"/>
    <property type="molecule type" value="Genomic_DNA"/>
</dbReference>
<dbReference type="AlphaFoldDB" id="A0AAJ4VU42"/>
<proteinExistence type="predicted"/>
<dbReference type="Proteomes" id="UP000236649">
    <property type="component" value="Chromosome 5"/>
</dbReference>
<name>A0AAJ4VU42_9BURK</name>
<sequence>MSSPMYREIDAPPYRLVINVQPKYRTGSPGQIEGYVSRCTVTRLDGSPVYQGDLQYQIFDGEIFIDLESAIRDGEQRARDAINTGFPH</sequence>
<accession>A0AAJ4VU42</accession>
<reference evidence="1 2" key="1">
    <citation type="submission" date="2018-01" db="EMBL/GenBank/DDBJ databases">
        <title>Species boundaries and ecological features among Paraburkholderia terrae DSMZ17804T, P. hospita DSMZ17164T and P. caribensis DSMZ13236T.</title>
        <authorList>
            <person name="Pratama A.A."/>
        </authorList>
    </citation>
    <scope>NUCLEOTIDE SEQUENCE [LARGE SCALE GENOMIC DNA]</scope>
    <source>
        <strain evidence="1 2">DSM 17164</strain>
    </source>
</reference>
<organism evidence="1 2">
    <name type="scientific">Paraburkholderia hospita</name>
    <dbReference type="NCBI Taxonomy" id="169430"/>
    <lineage>
        <taxon>Bacteria</taxon>
        <taxon>Pseudomonadati</taxon>
        <taxon>Pseudomonadota</taxon>
        <taxon>Betaproteobacteria</taxon>
        <taxon>Burkholderiales</taxon>
        <taxon>Burkholderiaceae</taxon>
        <taxon>Paraburkholderia</taxon>
    </lineage>
</organism>
<evidence type="ECO:0000313" key="2">
    <source>
        <dbReference type="Proteomes" id="UP000236649"/>
    </source>
</evidence>
<dbReference type="RefSeq" id="WP_090837574.1">
    <property type="nucleotide sequence ID" value="NZ_CADFGJ010000014.1"/>
</dbReference>